<evidence type="ECO:0008006" key="5">
    <source>
        <dbReference type="Google" id="ProtNLM"/>
    </source>
</evidence>
<evidence type="ECO:0000256" key="1">
    <source>
        <dbReference type="SAM" id="Coils"/>
    </source>
</evidence>
<dbReference type="AlphaFoldDB" id="A0A2R5EMU3"/>
<accession>A0A2R5EMU3</accession>
<feature type="coiled-coil region" evidence="1">
    <location>
        <begin position="53"/>
        <end position="80"/>
    </location>
</feature>
<dbReference type="InterPro" id="IPR007060">
    <property type="entry name" value="FtsL/DivIC"/>
</dbReference>
<feature type="transmembrane region" description="Helical" evidence="2">
    <location>
        <begin position="21"/>
        <end position="40"/>
    </location>
</feature>
<comment type="caution">
    <text evidence="3">The sequence shown here is derived from an EMBL/GenBank/DDBJ whole genome shotgun (WGS) entry which is preliminary data.</text>
</comment>
<keyword evidence="4" id="KW-1185">Reference proteome</keyword>
<dbReference type="EMBL" id="BDQX01000119">
    <property type="protein sequence ID" value="GBG07962.1"/>
    <property type="molecule type" value="Genomic_DNA"/>
</dbReference>
<keyword evidence="2" id="KW-0472">Membrane</keyword>
<sequence length="104" mass="11808">MATATATAKKPAGTAAAKRRYKLWMTFILLFMGWAGYTLFGQLQQQKATHDKLTSIQTQIEAAKANNDELKRQVERLNDPEYISQLATKEQGMVKQGEKQIFRD</sequence>
<keyword evidence="1" id="KW-0175">Coiled coil</keyword>
<keyword evidence="2" id="KW-1133">Transmembrane helix</keyword>
<evidence type="ECO:0000313" key="4">
    <source>
        <dbReference type="Proteomes" id="UP000245202"/>
    </source>
</evidence>
<reference evidence="3 4" key="1">
    <citation type="submission" date="2017-08" db="EMBL/GenBank/DDBJ databases">
        <title>Substantial Increase in Enzyme Production by Combined Drug-Resistance Mutations in Paenibacillus agaridevorans.</title>
        <authorList>
            <person name="Tanaka Y."/>
            <person name="Funane K."/>
            <person name="Hosaka T."/>
            <person name="Shiwa Y."/>
            <person name="Fujita N."/>
            <person name="Miyazaki T."/>
            <person name="Yoshikawa H."/>
            <person name="Murakami K."/>
            <person name="Kasahara K."/>
            <person name="Inaoka T."/>
            <person name="Hiraga Y."/>
            <person name="Ochi K."/>
        </authorList>
    </citation>
    <scope>NUCLEOTIDE SEQUENCE [LARGE SCALE GENOMIC DNA]</scope>
    <source>
        <strain evidence="3 4">T-3040</strain>
    </source>
</reference>
<dbReference type="Proteomes" id="UP000245202">
    <property type="component" value="Unassembled WGS sequence"/>
</dbReference>
<evidence type="ECO:0000256" key="2">
    <source>
        <dbReference type="SAM" id="Phobius"/>
    </source>
</evidence>
<proteinExistence type="predicted"/>
<evidence type="ECO:0000313" key="3">
    <source>
        <dbReference type="EMBL" id="GBG07962.1"/>
    </source>
</evidence>
<gene>
    <name evidence="3" type="ORF">PAT3040_02527</name>
</gene>
<dbReference type="RefSeq" id="WP_179215864.1">
    <property type="nucleotide sequence ID" value="NZ_BDQX01000119.1"/>
</dbReference>
<dbReference type="Pfam" id="PF04977">
    <property type="entry name" value="DivIC"/>
    <property type="match status" value="1"/>
</dbReference>
<keyword evidence="2" id="KW-0812">Transmembrane</keyword>
<name>A0A2R5EMU3_9BACL</name>
<organism evidence="3 4">
    <name type="scientific">Paenibacillus agaridevorans</name>
    <dbReference type="NCBI Taxonomy" id="171404"/>
    <lineage>
        <taxon>Bacteria</taxon>
        <taxon>Bacillati</taxon>
        <taxon>Bacillota</taxon>
        <taxon>Bacilli</taxon>
        <taxon>Bacillales</taxon>
        <taxon>Paenibacillaceae</taxon>
        <taxon>Paenibacillus</taxon>
    </lineage>
</organism>
<protein>
    <recommendedName>
        <fullName evidence="5">Septum formation initiator</fullName>
    </recommendedName>
</protein>